<dbReference type="EMBL" id="BNAS01000006">
    <property type="protein sequence ID" value="GHH77009.1"/>
    <property type="molecule type" value="Genomic_DNA"/>
</dbReference>
<accession>A0A919G3H1</accession>
<feature type="transmembrane region" description="Helical" evidence="5">
    <location>
        <begin position="27"/>
        <end position="48"/>
    </location>
</feature>
<dbReference type="SUPFAM" id="SSF50494">
    <property type="entry name" value="Trypsin-like serine proteases"/>
    <property type="match status" value="1"/>
</dbReference>
<dbReference type="Pfam" id="PF13365">
    <property type="entry name" value="Trypsin_2"/>
    <property type="match status" value="1"/>
</dbReference>
<name>A0A919G3H1_9MICO</name>
<keyword evidence="6" id="KW-0378">Hydrolase</keyword>
<keyword evidence="2 5" id="KW-0812">Transmembrane</keyword>
<keyword evidence="7" id="KW-1185">Reference proteome</keyword>
<keyword evidence="3 5" id="KW-1133">Transmembrane helix</keyword>
<comment type="caution">
    <text evidence="6">The sequence shown here is derived from an EMBL/GenBank/DDBJ whole genome shotgun (WGS) entry which is preliminary data.</text>
</comment>
<evidence type="ECO:0000256" key="4">
    <source>
        <dbReference type="ARBA" id="ARBA00023136"/>
    </source>
</evidence>
<evidence type="ECO:0000256" key="5">
    <source>
        <dbReference type="SAM" id="Phobius"/>
    </source>
</evidence>
<dbReference type="AlphaFoldDB" id="A0A919G3H1"/>
<dbReference type="PRINTS" id="PR00834">
    <property type="entry name" value="PROTEASES2C"/>
</dbReference>
<evidence type="ECO:0000256" key="1">
    <source>
        <dbReference type="ARBA" id="ARBA00004141"/>
    </source>
</evidence>
<dbReference type="PANTHER" id="PTHR43019">
    <property type="entry name" value="SERINE ENDOPROTEASE DEGS"/>
    <property type="match status" value="1"/>
</dbReference>
<dbReference type="InterPro" id="IPR043504">
    <property type="entry name" value="Peptidase_S1_PA_chymotrypsin"/>
</dbReference>
<dbReference type="GO" id="GO:0004252">
    <property type="term" value="F:serine-type endopeptidase activity"/>
    <property type="evidence" value="ECO:0007669"/>
    <property type="project" value="InterPro"/>
</dbReference>
<dbReference type="InterPro" id="IPR003825">
    <property type="entry name" value="Colicin-V_CvpA"/>
</dbReference>
<protein>
    <submittedName>
        <fullName evidence="6">Serine protease</fullName>
    </submittedName>
</protein>
<dbReference type="Pfam" id="PF02674">
    <property type="entry name" value="Colicin_V"/>
    <property type="match status" value="1"/>
</dbReference>
<reference evidence="6" key="2">
    <citation type="submission" date="2020-09" db="EMBL/GenBank/DDBJ databases">
        <authorList>
            <person name="Sun Q."/>
            <person name="Zhou Y."/>
        </authorList>
    </citation>
    <scope>NUCLEOTIDE SEQUENCE</scope>
    <source>
        <strain evidence="6">CGMCC 4.7398</strain>
    </source>
</reference>
<dbReference type="InterPro" id="IPR001940">
    <property type="entry name" value="Peptidase_S1C"/>
</dbReference>
<dbReference type="PANTHER" id="PTHR43019:SF23">
    <property type="entry name" value="PROTEASE DO-LIKE 5, CHLOROPLASTIC"/>
    <property type="match status" value="1"/>
</dbReference>
<dbReference type="InterPro" id="IPR009003">
    <property type="entry name" value="Peptidase_S1_PA"/>
</dbReference>
<sequence length="390" mass="39400">MTVLDLVLLVVLLLALAAGLSRGLLATLGGLVGLILGGLAAFWAVPAVNDWLPSSEWRGPVSVAVAVMLPLFGASLGAGLGRNLRQGVDRTSLRPLERLLGGVANVVVAALALSFVGNAVVATGAPGVASAVSSSAVLRTIEDLTPPAVGRPLAQMRAMVLDDGLPRLNILLVPRQAPVVPAVDLDNPELEEAAQSVARISGIAYACGKSSTGSGFVVAPDRLVTNAHVVAGVDRPVVELPDSAALEGRVVYFDPVDDLAVIAVEGMTAEPLDMAPTLTTGDRAVVQGYPYGGPFTSTSAGVLGVNTARVPGAYGGRGANREVYSLAAVVRPGNSGGPVLTTNGRVAGVIFARADSEADIGYAMTNAELRPVAAQAAGLDTPVSSGRCAG</sequence>
<dbReference type="GO" id="GO:0009403">
    <property type="term" value="P:toxin biosynthetic process"/>
    <property type="evidence" value="ECO:0007669"/>
    <property type="project" value="InterPro"/>
</dbReference>
<dbReference type="GO" id="GO:0006508">
    <property type="term" value="P:proteolysis"/>
    <property type="evidence" value="ECO:0007669"/>
    <property type="project" value="UniProtKB-KW"/>
</dbReference>
<dbReference type="RefSeq" id="WP_189670762.1">
    <property type="nucleotide sequence ID" value="NZ_BNAS01000006.1"/>
</dbReference>
<reference evidence="6" key="1">
    <citation type="journal article" date="2014" name="Int. J. Syst. Evol. Microbiol.">
        <title>Complete genome sequence of Corynebacterium casei LMG S-19264T (=DSM 44701T), isolated from a smear-ripened cheese.</title>
        <authorList>
            <consortium name="US DOE Joint Genome Institute (JGI-PGF)"/>
            <person name="Walter F."/>
            <person name="Albersmeier A."/>
            <person name="Kalinowski J."/>
            <person name="Ruckert C."/>
        </authorList>
    </citation>
    <scope>NUCLEOTIDE SEQUENCE</scope>
    <source>
        <strain evidence="6">CGMCC 4.7398</strain>
    </source>
</reference>
<feature type="transmembrane region" description="Helical" evidence="5">
    <location>
        <begin position="99"/>
        <end position="121"/>
    </location>
</feature>
<keyword evidence="6" id="KW-0645">Protease</keyword>
<gene>
    <name evidence="6" type="ORF">GCM10017772_36850</name>
</gene>
<proteinExistence type="predicted"/>
<dbReference type="NCBIfam" id="NF033740">
    <property type="entry name" value="MarP_fam_protase"/>
    <property type="match status" value="1"/>
</dbReference>
<dbReference type="Proteomes" id="UP000627369">
    <property type="component" value="Unassembled WGS sequence"/>
</dbReference>
<dbReference type="InterPro" id="IPR047680">
    <property type="entry name" value="MarP-like"/>
</dbReference>
<evidence type="ECO:0000256" key="2">
    <source>
        <dbReference type="ARBA" id="ARBA00022692"/>
    </source>
</evidence>
<keyword evidence="4 5" id="KW-0472">Membrane</keyword>
<evidence type="ECO:0000256" key="3">
    <source>
        <dbReference type="ARBA" id="ARBA00022989"/>
    </source>
</evidence>
<evidence type="ECO:0000313" key="7">
    <source>
        <dbReference type="Proteomes" id="UP000627369"/>
    </source>
</evidence>
<evidence type="ECO:0000313" key="6">
    <source>
        <dbReference type="EMBL" id="GHH77009.1"/>
    </source>
</evidence>
<dbReference type="Gene3D" id="2.40.10.10">
    <property type="entry name" value="Trypsin-like serine proteases"/>
    <property type="match status" value="2"/>
</dbReference>
<dbReference type="GO" id="GO:0016020">
    <property type="term" value="C:membrane"/>
    <property type="evidence" value="ECO:0007669"/>
    <property type="project" value="UniProtKB-SubCell"/>
</dbReference>
<comment type="subcellular location">
    <subcellularLocation>
        <location evidence="1">Membrane</location>
        <topology evidence="1">Multi-pass membrane protein</topology>
    </subcellularLocation>
</comment>
<organism evidence="6 7">
    <name type="scientific">Promicromonospora soli</name>
    <dbReference type="NCBI Taxonomy" id="2035533"/>
    <lineage>
        <taxon>Bacteria</taxon>
        <taxon>Bacillati</taxon>
        <taxon>Actinomycetota</taxon>
        <taxon>Actinomycetes</taxon>
        <taxon>Micrococcales</taxon>
        <taxon>Promicromonosporaceae</taxon>
        <taxon>Promicromonospora</taxon>
    </lineage>
</organism>
<feature type="transmembrane region" description="Helical" evidence="5">
    <location>
        <begin position="60"/>
        <end position="79"/>
    </location>
</feature>